<gene>
    <name evidence="1" type="ORF">FHU40_003946</name>
</gene>
<dbReference type="Proteomes" id="UP000589626">
    <property type="component" value="Unassembled WGS sequence"/>
</dbReference>
<dbReference type="EMBL" id="JACHWR010000003">
    <property type="protein sequence ID" value="MBB3044109.1"/>
    <property type="molecule type" value="Genomic_DNA"/>
</dbReference>
<protein>
    <submittedName>
        <fullName evidence="1">Uncharacterized protein</fullName>
    </submittedName>
</protein>
<evidence type="ECO:0000313" key="1">
    <source>
        <dbReference type="EMBL" id="MBB3044109.1"/>
    </source>
</evidence>
<reference evidence="1 2" key="1">
    <citation type="submission" date="2020-08" db="EMBL/GenBank/DDBJ databases">
        <title>Sequencing the genomes of 1000 actinobacteria strains.</title>
        <authorList>
            <person name="Klenk H.-P."/>
        </authorList>
    </citation>
    <scope>NUCLEOTIDE SEQUENCE [LARGE SCALE GENOMIC DNA]</scope>
    <source>
        <strain evidence="1 2">DSM 105498</strain>
    </source>
</reference>
<keyword evidence="2" id="KW-1185">Reference proteome</keyword>
<name>A0A7W4VYH7_9ACTN</name>
<proteinExistence type="predicted"/>
<sequence length="54" mass="5779">MSALGGFPGAGYLDLLLETSARRRADLPADSEARAARDVIVPVLVRPVPAWFGR</sequence>
<dbReference type="AlphaFoldDB" id="A0A7W4VYH7"/>
<dbReference type="RefSeq" id="WP_183594020.1">
    <property type="nucleotide sequence ID" value="NZ_JACHWR010000003.1"/>
</dbReference>
<accession>A0A7W4VYH7</accession>
<evidence type="ECO:0000313" key="2">
    <source>
        <dbReference type="Proteomes" id="UP000589626"/>
    </source>
</evidence>
<organism evidence="1 2">
    <name type="scientific">Nocardioides soli</name>
    <dbReference type="NCBI Taxonomy" id="1036020"/>
    <lineage>
        <taxon>Bacteria</taxon>
        <taxon>Bacillati</taxon>
        <taxon>Actinomycetota</taxon>
        <taxon>Actinomycetes</taxon>
        <taxon>Propionibacteriales</taxon>
        <taxon>Nocardioidaceae</taxon>
        <taxon>Nocardioides</taxon>
    </lineage>
</organism>
<comment type="caution">
    <text evidence="1">The sequence shown here is derived from an EMBL/GenBank/DDBJ whole genome shotgun (WGS) entry which is preliminary data.</text>
</comment>